<sequence>MIIIVKNKYRAFGGIFSEDMKQQQSNSISRFCKGYNIELQDKLSPFINQLEETTNSNTLDLYEPENDDHDLTVVTEGKNNEVIHDESSISTPHLHPVIRQNAYKRKADQLIDPENTGEENAPSTKKTTRSTRRKRRCKL</sequence>
<feature type="compositionally biased region" description="Basic residues" evidence="1">
    <location>
        <begin position="126"/>
        <end position="139"/>
    </location>
</feature>
<evidence type="ECO:0000256" key="1">
    <source>
        <dbReference type="SAM" id="MobiDB-lite"/>
    </source>
</evidence>
<comment type="caution">
    <text evidence="2">The sequence shown here is derived from an EMBL/GenBank/DDBJ whole genome shotgun (WGS) entry which is preliminary data.</text>
</comment>
<dbReference type="OrthoDB" id="10054302at2759"/>
<feature type="region of interest" description="Disordered" evidence="1">
    <location>
        <begin position="106"/>
        <end position="139"/>
    </location>
</feature>
<dbReference type="AlphaFoldDB" id="A0A815M3B1"/>
<reference evidence="2" key="1">
    <citation type="submission" date="2021-02" db="EMBL/GenBank/DDBJ databases">
        <authorList>
            <person name="Nowell W R."/>
        </authorList>
    </citation>
    <scope>NUCLEOTIDE SEQUENCE</scope>
</reference>
<evidence type="ECO:0000313" key="3">
    <source>
        <dbReference type="Proteomes" id="UP000663882"/>
    </source>
</evidence>
<dbReference type="EMBL" id="CAJNOO010005441">
    <property type="protein sequence ID" value="CAF1418574.1"/>
    <property type="molecule type" value="Genomic_DNA"/>
</dbReference>
<accession>A0A815M3B1</accession>
<evidence type="ECO:0000313" key="2">
    <source>
        <dbReference type="EMBL" id="CAF1418574.1"/>
    </source>
</evidence>
<organism evidence="2 3">
    <name type="scientific">Rotaria sordida</name>
    <dbReference type="NCBI Taxonomy" id="392033"/>
    <lineage>
        <taxon>Eukaryota</taxon>
        <taxon>Metazoa</taxon>
        <taxon>Spiralia</taxon>
        <taxon>Gnathifera</taxon>
        <taxon>Rotifera</taxon>
        <taxon>Eurotatoria</taxon>
        <taxon>Bdelloidea</taxon>
        <taxon>Philodinida</taxon>
        <taxon>Philodinidae</taxon>
        <taxon>Rotaria</taxon>
    </lineage>
</organism>
<dbReference type="Proteomes" id="UP000663882">
    <property type="component" value="Unassembled WGS sequence"/>
</dbReference>
<name>A0A815M3B1_9BILA</name>
<gene>
    <name evidence="2" type="ORF">RFH988_LOCUS35502</name>
</gene>
<protein>
    <submittedName>
        <fullName evidence="2">Uncharacterized protein</fullName>
    </submittedName>
</protein>
<proteinExistence type="predicted"/>